<protein>
    <submittedName>
        <fullName evidence="1">Uncharacterized protein</fullName>
    </submittedName>
</protein>
<name>A0A7J7L9I1_9MAGN</name>
<comment type="caution">
    <text evidence="1">The sequence shown here is derived from an EMBL/GenBank/DDBJ whole genome shotgun (WGS) entry which is preliminary data.</text>
</comment>
<sequence>MCLKIIHQDIIYCSCRSSDNNIIGGVEPIEDHLLQIRIRYGMLCNCKTIHKSLGL</sequence>
<organism evidence="1 2">
    <name type="scientific">Kingdonia uniflora</name>
    <dbReference type="NCBI Taxonomy" id="39325"/>
    <lineage>
        <taxon>Eukaryota</taxon>
        <taxon>Viridiplantae</taxon>
        <taxon>Streptophyta</taxon>
        <taxon>Embryophyta</taxon>
        <taxon>Tracheophyta</taxon>
        <taxon>Spermatophyta</taxon>
        <taxon>Magnoliopsida</taxon>
        <taxon>Ranunculales</taxon>
        <taxon>Circaeasteraceae</taxon>
        <taxon>Kingdonia</taxon>
    </lineage>
</organism>
<dbReference type="AlphaFoldDB" id="A0A7J7L9I1"/>
<reference evidence="1 2" key="1">
    <citation type="journal article" date="2020" name="IScience">
        <title>Genome Sequencing of the Endangered Kingdonia uniflora (Circaeasteraceae, Ranunculales) Reveals Potential Mechanisms of Evolutionary Specialization.</title>
        <authorList>
            <person name="Sun Y."/>
            <person name="Deng T."/>
            <person name="Zhang A."/>
            <person name="Moore M.J."/>
            <person name="Landis J.B."/>
            <person name="Lin N."/>
            <person name="Zhang H."/>
            <person name="Zhang X."/>
            <person name="Huang J."/>
            <person name="Zhang X."/>
            <person name="Sun H."/>
            <person name="Wang H."/>
        </authorList>
    </citation>
    <scope>NUCLEOTIDE SEQUENCE [LARGE SCALE GENOMIC DNA]</scope>
    <source>
        <strain evidence="1">TB1705</strain>
        <tissue evidence="1">Leaf</tissue>
    </source>
</reference>
<evidence type="ECO:0000313" key="2">
    <source>
        <dbReference type="Proteomes" id="UP000541444"/>
    </source>
</evidence>
<dbReference type="OrthoDB" id="1972322at2759"/>
<accession>A0A7J7L9I1</accession>
<keyword evidence="2" id="KW-1185">Reference proteome</keyword>
<evidence type="ECO:0000313" key="1">
    <source>
        <dbReference type="EMBL" id="KAF6139204.1"/>
    </source>
</evidence>
<gene>
    <name evidence="1" type="ORF">GIB67_040351</name>
</gene>
<dbReference type="EMBL" id="JACGCM010002525">
    <property type="protein sequence ID" value="KAF6139204.1"/>
    <property type="molecule type" value="Genomic_DNA"/>
</dbReference>
<dbReference type="Proteomes" id="UP000541444">
    <property type="component" value="Unassembled WGS sequence"/>
</dbReference>
<proteinExistence type="predicted"/>